<feature type="transmembrane region" description="Helical" evidence="9">
    <location>
        <begin position="383"/>
        <end position="405"/>
    </location>
</feature>
<dbReference type="STRING" id="686832.A0A0C2YE50"/>
<evidence type="ECO:0000256" key="1">
    <source>
        <dbReference type="ARBA" id="ARBA00004141"/>
    </source>
</evidence>
<sequence>MDTTHREHFTGFLFGLFQLIGIISIIPGVRPTVKWIAFVVLSWISYHLITKTTTQDLAADLGLGSAILTQLLIAFDLMFITHPDTLTNFQDSHTGKITERPFKERALWAYNLYTNPRGIGWAHESPHLPSRPSPSTLPWKFVCVRIFRALLYIILECIAYVLNASNPGMTTPSVPLSHSALHWRALGVIGFGVAGYARINMMHCLLSAGVVACGFSTPERWPNIFGSPLQAWSVQQFWRKVWHQMLRKPVIASTTFTMSKIFRTRTRTHRHQANISNIIQNSLWLLTAFFIVGVIHIGGEYMLIGRMGGGAFKFFVLQSAAIMLEKVVASSWEYFNPSLEIDESDVRTKQQNGQNGVKNSLPDGSSRGERSRVGTKTKSEPPIWIRCVGYVWVFLWFVWSLAFMIDPMVPTGMFIDDFRSFAWSLFVIS</sequence>
<dbReference type="Proteomes" id="UP000053424">
    <property type="component" value="Unassembled WGS sequence"/>
</dbReference>
<dbReference type="OrthoDB" id="1077582at2759"/>
<name>A0A0C2YE50_HEBCY</name>
<comment type="similarity">
    <text evidence="3">Belongs to the wax synthase family.</text>
</comment>
<dbReference type="EMBL" id="KN831786">
    <property type="protein sequence ID" value="KIM39297.1"/>
    <property type="molecule type" value="Genomic_DNA"/>
</dbReference>
<dbReference type="InterPro" id="IPR044851">
    <property type="entry name" value="Wax_synthase"/>
</dbReference>
<evidence type="ECO:0000256" key="7">
    <source>
        <dbReference type="ARBA" id="ARBA00023136"/>
    </source>
</evidence>
<dbReference type="Pfam" id="PF13813">
    <property type="entry name" value="MBOAT_2"/>
    <property type="match status" value="1"/>
</dbReference>
<evidence type="ECO:0000256" key="3">
    <source>
        <dbReference type="ARBA" id="ARBA00007282"/>
    </source>
</evidence>
<proteinExistence type="inferred from homology"/>
<gene>
    <name evidence="11" type="ORF">M413DRAFT_29464</name>
</gene>
<evidence type="ECO:0000256" key="4">
    <source>
        <dbReference type="ARBA" id="ARBA00022679"/>
    </source>
</evidence>
<comment type="pathway">
    <text evidence="2">Secondary metabolite biosynthesis.</text>
</comment>
<dbReference type="GO" id="GO:0006629">
    <property type="term" value="P:lipid metabolic process"/>
    <property type="evidence" value="ECO:0007669"/>
    <property type="project" value="InterPro"/>
</dbReference>
<keyword evidence="7 9" id="KW-0472">Membrane</keyword>
<reference evidence="11 12" key="1">
    <citation type="submission" date="2014-04" db="EMBL/GenBank/DDBJ databases">
        <authorList>
            <consortium name="DOE Joint Genome Institute"/>
            <person name="Kuo A."/>
            <person name="Gay G."/>
            <person name="Dore J."/>
            <person name="Kohler A."/>
            <person name="Nagy L.G."/>
            <person name="Floudas D."/>
            <person name="Copeland A."/>
            <person name="Barry K.W."/>
            <person name="Cichocki N."/>
            <person name="Veneault-Fourrey C."/>
            <person name="LaButti K."/>
            <person name="Lindquist E.A."/>
            <person name="Lipzen A."/>
            <person name="Lundell T."/>
            <person name="Morin E."/>
            <person name="Murat C."/>
            <person name="Sun H."/>
            <person name="Tunlid A."/>
            <person name="Henrissat B."/>
            <person name="Grigoriev I.V."/>
            <person name="Hibbett D.S."/>
            <person name="Martin F."/>
            <person name="Nordberg H.P."/>
            <person name="Cantor M.N."/>
            <person name="Hua S.X."/>
        </authorList>
    </citation>
    <scope>NUCLEOTIDE SEQUENCE [LARGE SCALE GENOMIC DNA]</scope>
    <source>
        <strain evidence="12">h7</strain>
    </source>
</reference>
<dbReference type="PANTHER" id="PTHR31595">
    <property type="entry name" value="LONG-CHAIN-ALCOHOL O-FATTY-ACYLTRANSFERASE 3-RELATED"/>
    <property type="match status" value="1"/>
</dbReference>
<feature type="transmembrane region" description="Helical" evidence="9">
    <location>
        <begin position="283"/>
        <end position="304"/>
    </location>
</feature>
<evidence type="ECO:0000313" key="11">
    <source>
        <dbReference type="EMBL" id="KIM39297.1"/>
    </source>
</evidence>
<dbReference type="InterPro" id="IPR032805">
    <property type="entry name" value="Wax_synthase_dom"/>
</dbReference>
<feature type="compositionally biased region" description="Polar residues" evidence="8">
    <location>
        <begin position="349"/>
        <end position="358"/>
    </location>
</feature>
<reference evidence="12" key="2">
    <citation type="submission" date="2015-01" db="EMBL/GenBank/DDBJ databases">
        <title>Evolutionary Origins and Diversification of the Mycorrhizal Mutualists.</title>
        <authorList>
            <consortium name="DOE Joint Genome Institute"/>
            <consortium name="Mycorrhizal Genomics Consortium"/>
            <person name="Kohler A."/>
            <person name="Kuo A."/>
            <person name="Nagy L.G."/>
            <person name="Floudas D."/>
            <person name="Copeland A."/>
            <person name="Barry K.W."/>
            <person name="Cichocki N."/>
            <person name="Veneault-Fourrey C."/>
            <person name="LaButti K."/>
            <person name="Lindquist E.A."/>
            <person name="Lipzen A."/>
            <person name="Lundell T."/>
            <person name="Morin E."/>
            <person name="Murat C."/>
            <person name="Riley R."/>
            <person name="Ohm R."/>
            <person name="Sun H."/>
            <person name="Tunlid A."/>
            <person name="Henrissat B."/>
            <person name="Grigoriev I.V."/>
            <person name="Hibbett D.S."/>
            <person name="Martin F."/>
        </authorList>
    </citation>
    <scope>NUCLEOTIDE SEQUENCE [LARGE SCALE GENOMIC DNA]</scope>
    <source>
        <strain evidence="12">h7</strain>
    </source>
</reference>
<dbReference type="HOGENOM" id="CLU_032731_1_0_1"/>
<keyword evidence="5 9" id="KW-0812">Transmembrane</keyword>
<dbReference type="PANTHER" id="PTHR31595:SF57">
    <property type="entry name" value="OS04G0481900 PROTEIN"/>
    <property type="match status" value="1"/>
</dbReference>
<evidence type="ECO:0000256" key="5">
    <source>
        <dbReference type="ARBA" id="ARBA00022692"/>
    </source>
</evidence>
<evidence type="ECO:0000256" key="8">
    <source>
        <dbReference type="SAM" id="MobiDB-lite"/>
    </source>
</evidence>
<comment type="subcellular location">
    <subcellularLocation>
        <location evidence="1">Membrane</location>
        <topology evidence="1">Multi-pass membrane protein</topology>
    </subcellularLocation>
</comment>
<feature type="transmembrane region" description="Helical" evidence="9">
    <location>
        <begin position="139"/>
        <end position="161"/>
    </location>
</feature>
<evidence type="ECO:0000256" key="2">
    <source>
        <dbReference type="ARBA" id="ARBA00005179"/>
    </source>
</evidence>
<dbReference type="AlphaFoldDB" id="A0A0C2YE50"/>
<dbReference type="GO" id="GO:0008374">
    <property type="term" value="F:O-acyltransferase activity"/>
    <property type="evidence" value="ECO:0007669"/>
    <property type="project" value="InterPro"/>
</dbReference>
<dbReference type="GO" id="GO:0016020">
    <property type="term" value="C:membrane"/>
    <property type="evidence" value="ECO:0007669"/>
    <property type="project" value="UniProtKB-SubCell"/>
</dbReference>
<evidence type="ECO:0000256" key="9">
    <source>
        <dbReference type="SAM" id="Phobius"/>
    </source>
</evidence>
<feature type="domain" description="Wax synthase" evidence="10">
    <location>
        <begin position="221"/>
        <end position="317"/>
    </location>
</feature>
<keyword evidence="6 9" id="KW-1133">Transmembrane helix</keyword>
<keyword evidence="12" id="KW-1185">Reference proteome</keyword>
<feature type="transmembrane region" description="Helical" evidence="9">
    <location>
        <begin position="9"/>
        <end position="26"/>
    </location>
</feature>
<feature type="region of interest" description="Disordered" evidence="8">
    <location>
        <begin position="346"/>
        <end position="375"/>
    </location>
</feature>
<evidence type="ECO:0000256" key="6">
    <source>
        <dbReference type="ARBA" id="ARBA00022989"/>
    </source>
</evidence>
<accession>A0A0C2YE50</accession>
<evidence type="ECO:0000313" key="12">
    <source>
        <dbReference type="Proteomes" id="UP000053424"/>
    </source>
</evidence>
<keyword evidence="4" id="KW-0808">Transferase</keyword>
<evidence type="ECO:0000259" key="10">
    <source>
        <dbReference type="Pfam" id="PF13813"/>
    </source>
</evidence>
<protein>
    <recommendedName>
        <fullName evidence="10">Wax synthase domain-containing protein</fullName>
    </recommendedName>
</protein>
<feature type="transmembrane region" description="Helical" evidence="9">
    <location>
        <begin position="181"/>
        <end position="199"/>
    </location>
</feature>
<organism evidence="11 12">
    <name type="scientific">Hebeloma cylindrosporum</name>
    <dbReference type="NCBI Taxonomy" id="76867"/>
    <lineage>
        <taxon>Eukaryota</taxon>
        <taxon>Fungi</taxon>
        <taxon>Dikarya</taxon>
        <taxon>Basidiomycota</taxon>
        <taxon>Agaricomycotina</taxon>
        <taxon>Agaricomycetes</taxon>
        <taxon>Agaricomycetidae</taxon>
        <taxon>Agaricales</taxon>
        <taxon>Agaricineae</taxon>
        <taxon>Hymenogastraceae</taxon>
        <taxon>Hebeloma</taxon>
    </lineage>
</organism>